<feature type="compositionally biased region" description="Polar residues" evidence="1">
    <location>
        <begin position="140"/>
        <end position="161"/>
    </location>
</feature>
<protein>
    <submittedName>
        <fullName evidence="2">Uncharacterized protein</fullName>
    </submittedName>
</protein>
<reference evidence="2" key="2">
    <citation type="submission" date="2020-08" db="EMBL/GenBank/DDBJ databases">
        <title>Plant Genome Project.</title>
        <authorList>
            <person name="Zhang R.-G."/>
        </authorList>
    </citation>
    <scope>NUCLEOTIDE SEQUENCE</scope>
    <source>
        <strain evidence="2">Huo1</strain>
        <tissue evidence="2">Leaf</tissue>
    </source>
</reference>
<sequence length="218" mass="24386">MMGDSQCGTGVRMKGIQAFEGNSSSPHRKFRKGDRTRRIWTVREEEILAASMLELLARGWKSVNGFRAGYSGKIEDSLLWSGMGFNSDKQYMIECDDDQWEAIVQVRSNLQGSSEVNENDYHPIFEDEEPNNVVPMSQHVVNEDNNSGTGVDKQTSTNKSGSSKKRKHEGPDATLMEFLANLNSETKSRLDVSLGSAMNLTLSLLCMWLLVMHSTPCK</sequence>
<organism evidence="2">
    <name type="scientific">Salvia splendens</name>
    <name type="common">Scarlet sage</name>
    <dbReference type="NCBI Taxonomy" id="180675"/>
    <lineage>
        <taxon>Eukaryota</taxon>
        <taxon>Viridiplantae</taxon>
        <taxon>Streptophyta</taxon>
        <taxon>Embryophyta</taxon>
        <taxon>Tracheophyta</taxon>
        <taxon>Spermatophyta</taxon>
        <taxon>Magnoliopsida</taxon>
        <taxon>eudicotyledons</taxon>
        <taxon>Gunneridae</taxon>
        <taxon>Pentapetalae</taxon>
        <taxon>asterids</taxon>
        <taxon>lamiids</taxon>
        <taxon>Lamiales</taxon>
        <taxon>Lamiaceae</taxon>
        <taxon>Nepetoideae</taxon>
        <taxon>Mentheae</taxon>
        <taxon>Salviinae</taxon>
        <taxon>Salvia</taxon>
        <taxon>Salvia subgen. Calosphace</taxon>
        <taxon>core Calosphace</taxon>
    </lineage>
</organism>
<proteinExistence type="predicted"/>
<keyword evidence="3" id="KW-1185">Reference proteome</keyword>
<feature type="region of interest" description="Disordered" evidence="1">
    <location>
        <begin position="140"/>
        <end position="172"/>
    </location>
</feature>
<dbReference type="EMBL" id="PNBA02000022">
    <property type="protein sequence ID" value="KAG6385471.1"/>
    <property type="molecule type" value="Genomic_DNA"/>
</dbReference>
<dbReference type="Proteomes" id="UP000298416">
    <property type="component" value="Unassembled WGS sequence"/>
</dbReference>
<comment type="caution">
    <text evidence="2">The sequence shown here is derived from an EMBL/GenBank/DDBJ whole genome shotgun (WGS) entry which is preliminary data.</text>
</comment>
<gene>
    <name evidence="2" type="ORF">SASPL_154306</name>
</gene>
<reference evidence="2" key="1">
    <citation type="submission" date="2018-01" db="EMBL/GenBank/DDBJ databases">
        <authorList>
            <person name="Mao J.F."/>
        </authorList>
    </citation>
    <scope>NUCLEOTIDE SEQUENCE</scope>
    <source>
        <strain evidence="2">Huo1</strain>
        <tissue evidence="2">Leaf</tissue>
    </source>
</reference>
<evidence type="ECO:0000313" key="2">
    <source>
        <dbReference type="EMBL" id="KAG6385471.1"/>
    </source>
</evidence>
<name>A0A8X8W0C8_SALSN</name>
<evidence type="ECO:0000256" key="1">
    <source>
        <dbReference type="SAM" id="MobiDB-lite"/>
    </source>
</evidence>
<dbReference type="AlphaFoldDB" id="A0A8X8W0C8"/>
<evidence type="ECO:0000313" key="3">
    <source>
        <dbReference type="Proteomes" id="UP000298416"/>
    </source>
</evidence>
<accession>A0A8X8W0C8</accession>